<organism evidence="2 3">
    <name type="scientific">Nocardioides acrostichi</name>
    <dbReference type="NCBI Taxonomy" id="2784339"/>
    <lineage>
        <taxon>Bacteria</taxon>
        <taxon>Bacillati</taxon>
        <taxon>Actinomycetota</taxon>
        <taxon>Actinomycetes</taxon>
        <taxon>Propionibacteriales</taxon>
        <taxon>Nocardioidaceae</taxon>
        <taxon>Nocardioides</taxon>
    </lineage>
</organism>
<dbReference type="InterPro" id="IPR013589">
    <property type="entry name" value="Bac_transglu_N"/>
</dbReference>
<dbReference type="Proteomes" id="UP000656804">
    <property type="component" value="Unassembled WGS sequence"/>
</dbReference>
<dbReference type="SUPFAM" id="SSF54001">
    <property type="entry name" value="Cysteine proteinases"/>
    <property type="match status" value="1"/>
</dbReference>
<protein>
    <submittedName>
        <fullName evidence="2">Transglutaminase family protein</fullName>
    </submittedName>
</protein>
<keyword evidence="3" id="KW-1185">Reference proteome</keyword>
<name>A0A930UYU8_9ACTN</name>
<accession>A0A930UYU8</accession>
<dbReference type="Pfam" id="PF01841">
    <property type="entry name" value="Transglut_core"/>
    <property type="match status" value="1"/>
</dbReference>
<dbReference type="PANTHER" id="PTHR33490:SF6">
    <property type="entry name" value="SLL1049 PROTEIN"/>
    <property type="match status" value="1"/>
</dbReference>
<feature type="domain" description="Transglutaminase-like" evidence="1">
    <location>
        <begin position="166"/>
        <end position="233"/>
    </location>
</feature>
<dbReference type="Gene3D" id="3.10.620.30">
    <property type="match status" value="1"/>
</dbReference>
<comment type="caution">
    <text evidence="2">The sequence shown here is derived from an EMBL/GenBank/DDBJ whole genome shotgun (WGS) entry which is preliminary data.</text>
</comment>
<gene>
    <name evidence="2" type="ORF">ISG29_04330</name>
</gene>
<dbReference type="RefSeq" id="WP_194502071.1">
    <property type="nucleotide sequence ID" value="NZ_JADIVZ010000001.1"/>
</dbReference>
<dbReference type="EMBL" id="JADIVZ010000001">
    <property type="protein sequence ID" value="MBF4160904.1"/>
    <property type="molecule type" value="Genomic_DNA"/>
</dbReference>
<proteinExistence type="predicted"/>
<reference evidence="2" key="1">
    <citation type="submission" date="2020-11" db="EMBL/GenBank/DDBJ databases">
        <title>Nocardioides sp. CBS4Y-1, whole genome shotgun sequence.</title>
        <authorList>
            <person name="Tuo L."/>
        </authorList>
    </citation>
    <scope>NUCLEOTIDE SEQUENCE</scope>
    <source>
        <strain evidence="2">CBS4Y-1</strain>
    </source>
</reference>
<evidence type="ECO:0000313" key="2">
    <source>
        <dbReference type="EMBL" id="MBF4160904.1"/>
    </source>
</evidence>
<dbReference type="SMART" id="SM00460">
    <property type="entry name" value="TGc"/>
    <property type="match status" value="1"/>
</dbReference>
<evidence type="ECO:0000313" key="3">
    <source>
        <dbReference type="Proteomes" id="UP000656804"/>
    </source>
</evidence>
<evidence type="ECO:0000259" key="1">
    <source>
        <dbReference type="SMART" id="SM00460"/>
    </source>
</evidence>
<dbReference type="InterPro" id="IPR038765">
    <property type="entry name" value="Papain-like_cys_pep_sf"/>
</dbReference>
<dbReference type="PANTHER" id="PTHR33490">
    <property type="entry name" value="BLR5614 PROTEIN-RELATED"/>
    <property type="match status" value="1"/>
</dbReference>
<dbReference type="Pfam" id="PF08379">
    <property type="entry name" value="Bact_transglu_N"/>
    <property type="match status" value="1"/>
</dbReference>
<dbReference type="AlphaFoldDB" id="A0A930UYU8"/>
<dbReference type="InterPro" id="IPR002931">
    <property type="entry name" value="Transglutaminase-like"/>
</dbReference>
<sequence>MQLRISHTTTVGYDEKATAGLHQARLTPVTTPGQIVVHSRVEITPQPWISEYRDYFGSLVTAFEISDPHDALVVEATCTVQTGRSPSEEATLSWEQMAEREVADRWTEFLMLPPRVQPPEELVERAEAIKAEGGLPGEIARRVCGVVHEQVSTTCRAPILAQAADAWAAGSGTCQDVAHLAIGALRTLGIPARYVSGYSHPDADPQIGTTVRADEHGWIEWWDDAWHGYDPARLCEIGDTYVSVAKGRDHDDATPLAGIVANAEPGSYEVVVEITRID</sequence>